<organism evidence="2">
    <name type="scientific">bioreactor metagenome</name>
    <dbReference type="NCBI Taxonomy" id="1076179"/>
    <lineage>
        <taxon>unclassified sequences</taxon>
        <taxon>metagenomes</taxon>
        <taxon>ecological metagenomes</taxon>
    </lineage>
</organism>
<name>A0A644X349_9ZZZZ</name>
<evidence type="ECO:0000256" key="1">
    <source>
        <dbReference type="SAM" id="Coils"/>
    </source>
</evidence>
<dbReference type="EMBL" id="VSSQ01001712">
    <property type="protein sequence ID" value="MPM10580.1"/>
    <property type="molecule type" value="Genomic_DNA"/>
</dbReference>
<keyword evidence="1" id="KW-0175">Coiled coil</keyword>
<dbReference type="AlphaFoldDB" id="A0A644X349"/>
<gene>
    <name evidence="2" type="ORF">SDC9_56912</name>
</gene>
<accession>A0A644X349</accession>
<reference evidence="2" key="1">
    <citation type="submission" date="2019-08" db="EMBL/GenBank/DDBJ databases">
        <authorList>
            <person name="Kucharzyk K."/>
            <person name="Murdoch R.W."/>
            <person name="Higgins S."/>
            <person name="Loffler F."/>
        </authorList>
    </citation>
    <scope>NUCLEOTIDE SEQUENCE</scope>
</reference>
<protein>
    <submittedName>
        <fullName evidence="2">Uncharacterized protein</fullName>
    </submittedName>
</protein>
<comment type="caution">
    <text evidence="2">The sequence shown here is derived from an EMBL/GenBank/DDBJ whole genome shotgun (WGS) entry which is preliminary data.</text>
</comment>
<sequence length="459" mass="51412">MRQECYIVAMAKGTNQGMRTTHHMIFTTRLLCLLLLCPTLFLGCSSYVDLSSSQMHIMQGNYDKAYQNLQMQAPSLLKAQGPIIVNYDLGMLARLNKNYQESNNLLSESERLIREAYTQSITANIASFIVNDNTKAYQGEEYEDIYLNLFKALNFLALGQEESALVELNRSMEKQALLKQKYEQYRKQVRDYASQQGLGGVNTETFAASFSTSALTNYLASLVAQSLGESSTAYYAKEQVKHAFASQPQLYRFSLPSSVEQSDPQEGKARLHLLSFSGQAPQKQERWEYFSVSPTNHAKIAYPVLVGRYSNVQSIRVKATGQEETVLQKIESISDVAIDTFRSKSELAKTKAVLRAMAKAVGIAIYDSVAQQDEKVTAAEELLSLIFRVAQDVSERADVRSTHFLPSEAWVGSIDLDPGVYDLEFSFLNASGRVLHTMTLPNQEVKLNALNLCETYYAP</sequence>
<feature type="coiled-coil region" evidence="1">
    <location>
        <begin position="168"/>
        <end position="195"/>
    </location>
</feature>
<evidence type="ECO:0000313" key="2">
    <source>
        <dbReference type="EMBL" id="MPM10580.1"/>
    </source>
</evidence>
<proteinExistence type="predicted"/>